<comment type="subcellular location">
    <subcellularLocation>
        <location evidence="1">Membrane</location>
        <topology evidence="1">Multi-pass membrane protein</topology>
    </subcellularLocation>
</comment>
<dbReference type="InterPro" id="IPR001182">
    <property type="entry name" value="FtsW/RodA"/>
</dbReference>
<keyword evidence="8" id="KW-1185">Reference proteome</keyword>
<dbReference type="GO" id="GO:0032153">
    <property type="term" value="C:cell division site"/>
    <property type="evidence" value="ECO:0007669"/>
    <property type="project" value="TreeGrafter"/>
</dbReference>
<sequence length="398" mass="44069">MNMSRRRKASHENRIDYGLILTVFLLAIIGILSVYATTVLVEGNDLRPTLFHALWYGIGAIAVIVVMQFNSEQYWKMADYLYGGGLLLLVLVLIFYDRSLATSTGARSWFTIGPFSMQPSEFFKPAYIIFLSKLVTTHNNQNQNRTIKSDWILLGKIALAALPPVILIQLQNDLGTNLVILSITAGVVVISGISWKILAPMIIGVVLFAGLFIYLISFNAELVVNSGILAQYQVDRILDWLNPFANAQGSGYQLAQSIKAIGSGQLSGKGFGVSEVTVPVRESDFIFTTIAENGGFIAAALLLFIYFVLIYQMVQTCFETKNEFYTYIAVGVISMVMFHIFENVGMTIGLTPITGVPLPFISQGGSALLSNMIGIGLILSMRYHYRSYRYADAEDFLY</sequence>
<feature type="transmembrane region" description="Helical" evidence="6">
    <location>
        <begin position="77"/>
        <end position="96"/>
    </location>
</feature>
<feature type="transmembrane region" description="Helical" evidence="6">
    <location>
        <begin position="174"/>
        <end position="190"/>
    </location>
</feature>
<reference evidence="7 8" key="1">
    <citation type="submission" date="2017-09" db="EMBL/GenBank/DDBJ databases">
        <title>Complete genome sequence of Oxytococcus suis strain ZY16052.</title>
        <authorList>
            <person name="Li F."/>
        </authorList>
    </citation>
    <scope>NUCLEOTIDE SEQUENCE [LARGE SCALE GENOMIC DNA]</scope>
    <source>
        <strain evidence="7 8">ZY16052</strain>
    </source>
</reference>
<dbReference type="PANTHER" id="PTHR30474">
    <property type="entry name" value="CELL CYCLE PROTEIN"/>
    <property type="match status" value="1"/>
</dbReference>
<evidence type="ECO:0000256" key="5">
    <source>
        <dbReference type="ARBA" id="ARBA00023136"/>
    </source>
</evidence>
<protein>
    <submittedName>
        <fullName evidence="7">Rod shape-determining protein RodA</fullName>
    </submittedName>
</protein>
<proteinExistence type="predicted"/>
<evidence type="ECO:0000313" key="8">
    <source>
        <dbReference type="Proteomes" id="UP000263232"/>
    </source>
</evidence>
<evidence type="ECO:0000256" key="6">
    <source>
        <dbReference type="SAM" id="Phobius"/>
    </source>
</evidence>
<feature type="transmembrane region" description="Helical" evidence="6">
    <location>
        <begin position="20"/>
        <end position="41"/>
    </location>
</feature>
<feature type="transmembrane region" description="Helical" evidence="6">
    <location>
        <begin position="53"/>
        <end position="70"/>
    </location>
</feature>
<accession>A0A347WKN3</accession>
<evidence type="ECO:0000256" key="2">
    <source>
        <dbReference type="ARBA" id="ARBA00022692"/>
    </source>
</evidence>
<keyword evidence="4 6" id="KW-1133">Transmembrane helix</keyword>
<dbReference type="OrthoDB" id="9768187at2"/>
<evidence type="ECO:0000256" key="4">
    <source>
        <dbReference type="ARBA" id="ARBA00022989"/>
    </source>
</evidence>
<dbReference type="GO" id="GO:0008360">
    <property type="term" value="P:regulation of cell shape"/>
    <property type="evidence" value="ECO:0007669"/>
    <property type="project" value="UniProtKB-KW"/>
</dbReference>
<feature type="transmembrane region" description="Helical" evidence="6">
    <location>
        <begin position="108"/>
        <end position="130"/>
    </location>
</feature>
<dbReference type="RefSeq" id="WP_118990543.1">
    <property type="nucleotide sequence ID" value="NZ_CP023434.1"/>
</dbReference>
<dbReference type="GO" id="GO:0005886">
    <property type="term" value="C:plasma membrane"/>
    <property type="evidence" value="ECO:0007669"/>
    <property type="project" value="TreeGrafter"/>
</dbReference>
<feature type="transmembrane region" description="Helical" evidence="6">
    <location>
        <begin position="197"/>
        <end position="216"/>
    </location>
</feature>
<feature type="transmembrane region" description="Helical" evidence="6">
    <location>
        <begin position="361"/>
        <end position="379"/>
    </location>
</feature>
<evidence type="ECO:0000256" key="3">
    <source>
        <dbReference type="ARBA" id="ARBA00022960"/>
    </source>
</evidence>
<evidence type="ECO:0000313" key="7">
    <source>
        <dbReference type="EMBL" id="AXY25640.1"/>
    </source>
</evidence>
<evidence type="ECO:0000256" key="1">
    <source>
        <dbReference type="ARBA" id="ARBA00004141"/>
    </source>
</evidence>
<name>A0A347WKN3_9LACT</name>
<dbReference type="PROSITE" id="PS00428">
    <property type="entry name" value="FTSW_RODA_SPOVE"/>
    <property type="match status" value="1"/>
</dbReference>
<feature type="transmembrane region" description="Helical" evidence="6">
    <location>
        <begin position="294"/>
        <end position="312"/>
    </location>
</feature>
<dbReference type="GO" id="GO:0015648">
    <property type="term" value="F:lipid-linked peptidoglycan transporter activity"/>
    <property type="evidence" value="ECO:0007669"/>
    <property type="project" value="TreeGrafter"/>
</dbReference>
<keyword evidence="2 6" id="KW-0812">Transmembrane</keyword>
<dbReference type="KEGG" id="abae:CL176_06310"/>
<dbReference type="EMBL" id="CP023434">
    <property type="protein sequence ID" value="AXY25640.1"/>
    <property type="molecule type" value="Genomic_DNA"/>
</dbReference>
<organism evidence="7 8">
    <name type="scientific">Suicoccus acidiformans</name>
    <dbReference type="NCBI Taxonomy" id="2036206"/>
    <lineage>
        <taxon>Bacteria</taxon>
        <taxon>Bacillati</taxon>
        <taxon>Bacillota</taxon>
        <taxon>Bacilli</taxon>
        <taxon>Lactobacillales</taxon>
        <taxon>Aerococcaceae</taxon>
        <taxon>Suicoccus</taxon>
    </lineage>
</organism>
<keyword evidence="3" id="KW-0133">Cell shape</keyword>
<dbReference type="PANTHER" id="PTHR30474:SF1">
    <property type="entry name" value="PEPTIDOGLYCAN GLYCOSYLTRANSFERASE MRDB"/>
    <property type="match status" value="1"/>
</dbReference>
<feature type="transmembrane region" description="Helical" evidence="6">
    <location>
        <begin position="151"/>
        <end position="168"/>
    </location>
</feature>
<dbReference type="Pfam" id="PF01098">
    <property type="entry name" value="FTSW_RODA_SPOVE"/>
    <property type="match status" value="1"/>
</dbReference>
<dbReference type="AlphaFoldDB" id="A0A347WKN3"/>
<dbReference type="InterPro" id="IPR018365">
    <property type="entry name" value="Cell_cycle_FtsW-rel_CS"/>
</dbReference>
<dbReference type="GO" id="GO:0051301">
    <property type="term" value="P:cell division"/>
    <property type="evidence" value="ECO:0007669"/>
    <property type="project" value="InterPro"/>
</dbReference>
<feature type="transmembrane region" description="Helical" evidence="6">
    <location>
        <begin position="324"/>
        <end position="341"/>
    </location>
</feature>
<dbReference type="Proteomes" id="UP000263232">
    <property type="component" value="Chromosome"/>
</dbReference>
<gene>
    <name evidence="7" type="ORF">CL176_06310</name>
</gene>
<keyword evidence="5 6" id="KW-0472">Membrane</keyword>